<proteinExistence type="predicted"/>
<keyword evidence="1" id="KW-0805">Transcription regulation</keyword>
<keyword evidence="2" id="KW-0238">DNA-binding</keyword>
<dbReference type="RefSeq" id="WP_153714636.1">
    <property type="nucleotide sequence ID" value="NZ_CP045871.1"/>
</dbReference>
<dbReference type="EMBL" id="CP045871">
    <property type="protein sequence ID" value="QGG81133.1"/>
    <property type="molecule type" value="Genomic_DNA"/>
</dbReference>
<keyword evidence="6" id="KW-1185">Reference proteome</keyword>
<dbReference type="SUPFAM" id="SSF46689">
    <property type="entry name" value="Homeodomain-like"/>
    <property type="match status" value="1"/>
</dbReference>
<dbReference type="InterPro" id="IPR009057">
    <property type="entry name" value="Homeodomain-like_sf"/>
</dbReference>
<dbReference type="KEGG" id="llp:GH975_11390"/>
<evidence type="ECO:0000313" key="5">
    <source>
        <dbReference type="EMBL" id="QGG81133.1"/>
    </source>
</evidence>
<dbReference type="PANTHER" id="PTHR43280:SF27">
    <property type="entry name" value="TRANSCRIPTIONAL REGULATOR MTLR"/>
    <property type="match status" value="1"/>
</dbReference>
<dbReference type="PANTHER" id="PTHR43280">
    <property type="entry name" value="ARAC-FAMILY TRANSCRIPTIONAL REGULATOR"/>
    <property type="match status" value="1"/>
</dbReference>
<keyword evidence="3" id="KW-0804">Transcription</keyword>
<sequence>MLDYAPGPGFSVQRHTPVVMDRSHTHAHLEVNFLTGARMLYQTPQGEVWVEPNQITLFWAQFDHQAVIVEGQGEIININLPLDSLSQLQLPIEFLARLFRGDILFAKDQASFDRPLFRHWHADWTSAVQWRQQQTVQEVGLRIRRMAMAHIQSQGLQTASPPDLVRIQKMLNFVFTRYLDAITVDQVAASAGLSVSQARRIFQRLLDCGVHSFIRRLRLSHAHRMIVRNEKPVTAIALEVGFNSLSGFYSAFTDEYGLPPGQAGARTRTLS</sequence>
<protein>
    <submittedName>
        <fullName evidence="5">Helix-turn-helix domain-containing protein</fullName>
    </submittedName>
</protein>
<dbReference type="Gene3D" id="1.10.10.60">
    <property type="entry name" value="Homeodomain-like"/>
    <property type="match status" value="1"/>
</dbReference>
<dbReference type="GO" id="GO:0003700">
    <property type="term" value="F:DNA-binding transcription factor activity"/>
    <property type="evidence" value="ECO:0007669"/>
    <property type="project" value="InterPro"/>
</dbReference>
<dbReference type="Proteomes" id="UP000388235">
    <property type="component" value="Chromosome"/>
</dbReference>
<gene>
    <name evidence="5" type="ORF">GH975_11390</name>
</gene>
<accession>A0A5Q2QCU7</accession>
<reference evidence="5 6" key="1">
    <citation type="submission" date="2019-11" db="EMBL/GenBank/DDBJ databases">
        <authorList>
            <person name="Khan S.A."/>
            <person name="Jeon C.O."/>
            <person name="Chun B.H."/>
        </authorList>
    </citation>
    <scope>NUCLEOTIDE SEQUENCE [LARGE SCALE GENOMIC DNA]</scope>
    <source>
        <strain evidence="5 6">IMCC 1097</strain>
    </source>
</reference>
<evidence type="ECO:0000313" key="6">
    <source>
        <dbReference type="Proteomes" id="UP000388235"/>
    </source>
</evidence>
<dbReference type="Pfam" id="PF12833">
    <property type="entry name" value="HTH_18"/>
    <property type="match status" value="1"/>
</dbReference>
<dbReference type="OrthoDB" id="282744at2"/>
<evidence type="ECO:0000256" key="3">
    <source>
        <dbReference type="ARBA" id="ARBA00023163"/>
    </source>
</evidence>
<name>A0A5Q2QCU7_9GAMM</name>
<evidence type="ECO:0000259" key="4">
    <source>
        <dbReference type="SMART" id="SM00342"/>
    </source>
</evidence>
<feature type="domain" description="HTH araC/xylS-type" evidence="4">
    <location>
        <begin position="181"/>
        <end position="264"/>
    </location>
</feature>
<dbReference type="GO" id="GO:0043565">
    <property type="term" value="F:sequence-specific DNA binding"/>
    <property type="evidence" value="ECO:0007669"/>
    <property type="project" value="InterPro"/>
</dbReference>
<evidence type="ECO:0000256" key="2">
    <source>
        <dbReference type="ARBA" id="ARBA00023125"/>
    </source>
</evidence>
<evidence type="ECO:0000256" key="1">
    <source>
        <dbReference type="ARBA" id="ARBA00023015"/>
    </source>
</evidence>
<dbReference type="PROSITE" id="PS00041">
    <property type="entry name" value="HTH_ARAC_FAMILY_1"/>
    <property type="match status" value="1"/>
</dbReference>
<dbReference type="AlphaFoldDB" id="A0A5Q2QCU7"/>
<dbReference type="SMART" id="SM00342">
    <property type="entry name" value="HTH_ARAC"/>
    <property type="match status" value="1"/>
</dbReference>
<dbReference type="InterPro" id="IPR018060">
    <property type="entry name" value="HTH_AraC"/>
</dbReference>
<dbReference type="InterPro" id="IPR018062">
    <property type="entry name" value="HTH_AraC-typ_CS"/>
</dbReference>
<organism evidence="5 6">
    <name type="scientific">Litorivicinus lipolyticus</name>
    <dbReference type="NCBI Taxonomy" id="418701"/>
    <lineage>
        <taxon>Bacteria</taxon>
        <taxon>Pseudomonadati</taxon>
        <taxon>Pseudomonadota</taxon>
        <taxon>Gammaproteobacteria</taxon>
        <taxon>Oceanospirillales</taxon>
        <taxon>Litorivicinaceae</taxon>
        <taxon>Litorivicinus</taxon>
    </lineage>
</organism>